<keyword evidence="11" id="KW-1185">Reference proteome</keyword>
<dbReference type="GO" id="GO:0032870">
    <property type="term" value="P:cellular response to hormone stimulus"/>
    <property type="evidence" value="ECO:0000318"/>
    <property type="project" value="GO_Central"/>
</dbReference>
<dbReference type="GO" id="GO:0004930">
    <property type="term" value="F:G protein-coupled receptor activity"/>
    <property type="evidence" value="ECO:0000318"/>
    <property type="project" value="GO_Central"/>
</dbReference>
<dbReference type="Proteomes" id="UP000009022">
    <property type="component" value="Unassembled WGS sequence"/>
</dbReference>
<proteinExistence type="predicted"/>
<dbReference type="PRINTS" id="PR00237">
    <property type="entry name" value="GPCRRHODOPSN"/>
</dbReference>
<dbReference type="PhylomeDB" id="B3SDL1"/>
<feature type="chain" id="PRO_5002798693" description="G-protein coupled receptors family 1 profile domain-containing protein" evidence="8">
    <location>
        <begin position="24"/>
        <end position="251"/>
    </location>
</feature>
<dbReference type="GO" id="GO:0005886">
    <property type="term" value="C:plasma membrane"/>
    <property type="evidence" value="ECO:0000318"/>
    <property type="project" value="GO_Central"/>
</dbReference>
<gene>
    <name evidence="10" type="ORF">TRIADDRAFT_62370</name>
</gene>
<evidence type="ECO:0000256" key="2">
    <source>
        <dbReference type="ARBA" id="ARBA00022475"/>
    </source>
</evidence>
<keyword evidence="5 7" id="KW-0472">Membrane</keyword>
<evidence type="ECO:0000313" key="10">
    <source>
        <dbReference type="EMBL" id="EDV19181.1"/>
    </source>
</evidence>
<keyword evidence="2" id="KW-1003">Cell membrane</keyword>
<accession>B3SDL1</accession>
<feature type="signal peptide" evidence="8">
    <location>
        <begin position="1"/>
        <end position="23"/>
    </location>
</feature>
<dbReference type="InParanoid" id="B3SDL1"/>
<evidence type="ECO:0000259" key="9">
    <source>
        <dbReference type="PROSITE" id="PS50262"/>
    </source>
</evidence>
<evidence type="ECO:0000256" key="8">
    <source>
        <dbReference type="SAM" id="SignalP"/>
    </source>
</evidence>
<dbReference type="GO" id="GO:0007186">
    <property type="term" value="P:G protein-coupled receptor signaling pathway"/>
    <property type="evidence" value="ECO:0000318"/>
    <property type="project" value="GO_Central"/>
</dbReference>
<keyword evidence="6" id="KW-0675">Receptor</keyword>
<evidence type="ECO:0000256" key="3">
    <source>
        <dbReference type="ARBA" id="ARBA00022692"/>
    </source>
</evidence>
<feature type="transmembrane region" description="Helical" evidence="7">
    <location>
        <begin position="207"/>
        <end position="232"/>
    </location>
</feature>
<evidence type="ECO:0000313" key="11">
    <source>
        <dbReference type="Proteomes" id="UP000009022"/>
    </source>
</evidence>
<comment type="subcellular location">
    <subcellularLocation>
        <location evidence="1">Cell membrane</location>
        <topology evidence="1">Multi-pass membrane protein</topology>
    </subcellularLocation>
</comment>
<evidence type="ECO:0000256" key="1">
    <source>
        <dbReference type="ARBA" id="ARBA00004651"/>
    </source>
</evidence>
<feature type="domain" description="G-protein coupled receptors family 1 profile" evidence="9">
    <location>
        <begin position="1"/>
        <end position="229"/>
    </location>
</feature>
<sequence length="251" mass="28241">MAISDVMLLACSIIYLSLNALLAVEVEMEAINMKLACQINAFIIGSSYLTSSQTFAVISIDRSKVVLYLIIASIWTIALILSLRLYLTVDSHPRFPYLCDIKPVDDQNNYSMSVYHIVAAVVSYPIPHLIVVILYLKIIYRMKSSYGSNPAVFSNRRYHHQINATKMMIMATSLFIINALLLFLIWVKVAITRKSLAELIIAYGRPFVMPIAVSLFLATLTGVQNAITYFSYNKGFRLALKMYLIDSAACR</sequence>
<keyword evidence="4 7" id="KW-1133">Transmembrane helix</keyword>
<evidence type="ECO:0000256" key="4">
    <source>
        <dbReference type="ARBA" id="ARBA00022989"/>
    </source>
</evidence>
<dbReference type="CTD" id="6759546"/>
<dbReference type="EMBL" id="DS985281">
    <property type="protein sequence ID" value="EDV19181.1"/>
    <property type="molecule type" value="Genomic_DNA"/>
</dbReference>
<dbReference type="PANTHER" id="PTHR24241:SF76">
    <property type="entry name" value="NEUROPEPTIDE SIFAMIDE RECEPTOR"/>
    <property type="match status" value="1"/>
</dbReference>
<dbReference type="PROSITE" id="PS50262">
    <property type="entry name" value="G_PROTEIN_RECEP_F1_2"/>
    <property type="match status" value="1"/>
</dbReference>
<keyword evidence="8" id="KW-0732">Signal</keyword>
<organism evidence="10 11">
    <name type="scientific">Trichoplax adhaerens</name>
    <name type="common">Trichoplax reptans</name>
    <dbReference type="NCBI Taxonomy" id="10228"/>
    <lineage>
        <taxon>Eukaryota</taxon>
        <taxon>Metazoa</taxon>
        <taxon>Placozoa</taxon>
        <taxon>Uniplacotomia</taxon>
        <taxon>Trichoplacea</taxon>
        <taxon>Trichoplacidae</taxon>
        <taxon>Trichoplax</taxon>
    </lineage>
</organism>
<dbReference type="GeneID" id="6759546"/>
<dbReference type="InterPro" id="IPR017452">
    <property type="entry name" value="GPCR_Rhodpsn_7TM"/>
</dbReference>
<evidence type="ECO:0000256" key="7">
    <source>
        <dbReference type="SAM" id="Phobius"/>
    </source>
</evidence>
<feature type="transmembrane region" description="Helical" evidence="7">
    <location>
        <begin position="39"/>
        <end position="58"/>
    </location>
</feature>
<feature type="transmembrane region" description="Helical" evidence="7">
    <location>
        <begin position="114"/>
        <end position="136"/>
    </location>
</feature>
<evidence type="ECO:0000256" key="6">
    <source>
        <dbReference type="ARBA" id="ARBA00023170"/>
    </source>
</evidence>
<feature type="transmembrane region" description="Helical" evidence="7">
    <location>
        <begin position="167"/>
        <end position="187"/>
    </location>
</feature>
<dbReference type="Pfam" id="PF00001">
    <property type="entry name" value="7tm_1"/>
    <property type="match status" value="1"/>
</dbReference>
<dbReference type="AlphaFoldDB" id="B3SDL1"/>
<dbReference type="InterPro" id="IPR000276">
    <property type="entry name" value="GPCR_Rhodpsn"/>
</dbReference>
<keyword evidence="3 7" id="KW-0812">Transmembrane</keyword>
<name>B3SDL1_TRIAD</name>
<dbReference type="PANTHER" id="PTHR24241">
    <property type="entry name" value="NEUROPEPTIDE RECEPTOR-RELATED G-PROTEIN COUPLED RECEPTOR"/>
    <property type="match status" value="1"/>
</dbReference>
<evidence type="ECO:0000256" key="5">
    <source>
        <dbReference type="ARBA" id="ARBA00023136"/>
    </source>
</evidence>
<dbReference type="CDD" id="cd00637">
    <property type="entry name" value="7tm_classA_rhodopsin-like"/>
    <property type="match status" value="1"/>
</dbReference>
<dbReference type="RefSeq" id="XP_002118330.1">
    <property type="nucleotide sequence ID" value="XM_002118294.1"/>
</dbReference>
<reference evidence="10 11" key="1">
    <citation type="journal article" date="2008" name="Nature">
        <title>The Trichoplax genome and the nature of placozoans.</title>
        <authorList>
            <person name="Srivastava M."/>
            <person name="Begovic E."/>
            <person name="Chapman J."/>
            <person name="Putnam N.H."/>
            <person name="Hellsten U."/>
            <person name="Kawashima T."/>
            <person name="Kuo A."/>
            <person name="Mitros T."/>
            <person name="Salamov A."/>
            <person name="Carpenter M.L."/>
            <person name="Signorovitch A.Y."/>
            <person name="Moreno M.A."/>
            <person name="Kamm K."/>
            <person name="Grimwood J."/>
            <person name="Schmutz J."/>
            <person name="Shapiro H."/>
            <person name="Grigoriev I.V."/>
            <person name="Buss L.W."/>
            <person name="Schierwater B."/>
            <person name="Dellaporta S.L."/>
            <person name="Rokhsar D.S."/>
        </authorList>
    </citation>
    <scope>NUCLEOTIDE SEQUENCE [LARGE SCALE GENOMIC DNA]</scope>
    <source>
        <strain evidence="10 11">Grell-BS-1999</strain>
    </source>
</reference>
<dbReference type="SUPFAM" id="SSF81321">
    <property type="entry name" value="Family A G protein-coupled receptor-like"/>
    <property type="match status" value="1"/>
</dbReference>
<dbReference type="Gene3D" id="1.20.1070.10">
    <property type="entry name" value="Rhodopsin 7-helix transmembrane proteins"/>
    <property type="match status" value="1"/>
</dbReference>
<protein>
    <recommendedName>
        <fullName evidence="9">G-protein coupled receptors family 1 profile domain-containing protein</fullName>
    </recommendedName>
</protein>
<dbReference type="HOGENOM" id="CLU_988066_0_0_1"/>
<dbReference type="KEGG" id="tad:TRIADDRAFT_62370"/>
<feature type="transmembrane region" description="Helical" evidence="7">
    <location>
        <begin position="65"/>
        <end position="87"/>
    </location>
</feature>